<accession>A0ABS2GW19</accession>
<evidence type="ECO:0000256" key="1">
    <source>
        <dbReference type="ARBA" id="ARBA00001947"/>
    </source>
</evidence>
<organism evidence="6 7">
    <name type="scientific">Parasutterella secunda</name>
    <dbReference type="NCBI Taxonomy" id="626947"/>
    <lineage>
        <taxon>Bacteria</taxon>
        <taxon>Pseudomonadati</taxon>
        <taxon>Pseudomonadota</taxon>
        <taxon>Betaproteobacteria</taxon>
        <taxon>Burkholderiales</taxon>
        <taxon>Sutterellaceae</taxon>
        <taxon>Parasutterella</taxon>
    </lineage>
</organism>
<name>A0ABS2GW19_9BURK</name>
<evidence type="ECO:0000256" key="3">
    <source>
        <dbReference type="ARBA" id="ARBA00022801"/>
    </source>
</evidence>
<evidence type="ECO:0000259" key="5">
    <source>
        <dbReference type="Pfam" id="PF07687"/>
    </source>
</evidence>
<dbReference type="Pfam" id="PF01546">
    <property type="entry name" value="Peptidase_M20"/>
    <property type="match status" value="1"/>
</dbReference>
<gene>
    <name evidence="6" type="ORF">H5985_07540</name>
</gene>
<dbReference type="InterPro" id="IPR011650">
    <property type="entry name" value="Peptidase_M20_dimer"/>
</dbReference>
<dbReference type="SUPFAM" id="SSF53187">
    <property type="entry name" value="Zn-dependent exopeptidases"/>
    <property type="match status" value="1"/>
</dbReference>
<evidence type="ECO:0000313" key="7">
    <source>
        <dbReference type="Proteomes" id="UP000777002"/>
    </source>
</evidence>
<dbReference type="PANTHER" id="PTHR43808">
    <property type="entry name" value="ACETYLORNITHINE DEACETYLASE"/>
    <property type="match status" value="1"/>
</dbReference>
<comment type="cofactor">
    <cofactor evidence="1">
        <name>Zn(2+)</name>
        <dbReference type="ChEBI" id="CHEBI:29105"/>
    </cofactor>
</comment>
<dbReference type="PROSITE" id="PS00758">
    <property type="entry name" value="ARGE_DAPE_CPG2_1"/>
    <property type="match status" value="1"/>
</dbReference>
<dbReference type="SUPFAM" id="SSF55031">
    <property type="entry name" value="Bacterial exopeptidase dimerisation domain"/>
    <property type="match status" value="1"/>
</dbReference>
<evidence type="ECO:0000256" key="2">
    <source>
        <dbReference type="ARBA" id="ARBA00022723"/>
    </source>
</evidence>
<dbReference type="Proteomes" id="UP000777002">
    <property type="component" value="Unassembled WGS sequence"/>
</dbReference>
<keyword evidence="4" id="KW-0862">Zinc</keyword>
<proteinExistence type="predicted"/>
<evidence type="ECO:0000256" key="4">
    <source>
        <dbReference type="ARBA" id="ARBA00022833"/>
    </source>
</evidence>
<keyword evidence="3" id="KW-0378">Hydrolase</keyword>
<feature type="domain" description="Peptidase M20 dimerisation" evidence="5">
    <location>
        <begin position="198"/>
        <end position="297"/>
    </location>
</feature>
<dbReference type="InterPro" id="IPR050072">
    <property type="entry name" value="Peptidase_M20A"/>
</dbReference>
<protein>
    <submittedName>
        <fullName evidence="6">M20/M25/M40 family metallo-hydrolase</fullName>
    </submittedName>
</protein>
<dbReference type="Gene3D" id="3.30.70.360">
    <property type="match status" value="1"/>
</dbReference>
<reference evidence="6 7" key="1">
    <citation type="journal article" date="2021" name="Sci. Rep.">
        <title>The distribution of antibiotic resistance genes in chicken gut microbiota commensals.</title>
        <authorList>
            <person name="Juricova H."/>
            <person name="Matiasovicova J."/>
            <person name="Kubasova T."/>
            <person name="Cejkova D."/>
            <person name="Rychlik I."/>
        </authorList>
    </citation>
    <scope>NUCLEOTIDE SEQUENCE [LARGE SCALE GENOMIC DNA]</scope>
    <source>
        <strain evidence="6 7">An562</strain>
    </source>
</reference>
<dbReference type="InterPro" id="IPR002933">
    <property type="entry name" value="Peptidase_M20"/>
</dbReference>
<dbReference type="PANTHER" id="PTHR43808:SF17">
    <property type="entry name" value="PEPTIDASE M20"/>
    <property type="match status" value="1"/>
</dbReference>
<comment type="caution">
    <text evidence="6">The sequence shown here is derived from an EMBL/GenBank/DDBJ whole genome shotgun (WGS) entry which is preliminary data.</text>
</comment>
<evidence type="ECO:0000313" key="6">
    <source>
        <dbReference type="EMBL" id="MBM6929117.1"/>
    </source>
</evidence>
<dbReference type="InterPro" id="IPR001261">
    <property type="entry name" value="ArgE/DapE_CS"/>
</dbReference>
<sequence>MSVEIPQLNPEILSSIEALKASPKMAKALQIAFDEAELGMKEQIELCEIPAPTFEEAKRGQDIVRRMKAYGLTDVSVDDIGNVIGFRPGKGNGPVLAIGAHMDTVFPAGTDVTVKQEGNRYFAPGIGDNCSGLRALLQIIRSLNEADIQTQGDIYFVATVGEEGLGDIRGSKHFVATHRIDGFIAIDNTEIGRILRGAVGSHRYRVTIEGPGGHSYGNFAEVGSAIHAMCIAGNMIAHLKTPKDPKTTFTIGTIKGGTSVNSIAPTCTVEIDMRSLNNEALLKIESEILACFDKAVAEENALWNITDPAKQVHWKKENIGNRPAGMRPADCPVLQVSRSALEVLGQKLTNYGVSSTDANAPVSMGIPATCLSSGGIQYKCHTVNEYFDKVDIHLGPQLLILTAVGLVGCEGFKAILPKHE</sequence>
<dbReference type="Gene3D" id="3.40.630.10">
    <property type="entry name" value="Zn peptidases"/>
    <property type="match status" value="1"/>
</dbReference>
<keyword evidence="2" id="KW-0479">Metal-binding</keyword>
<dbReference type="InterPro" id="IPR036264">
    <property type="entry name" value="Bact_exopeptidase_dim_dom"/>
</dbReference>
<dbReference type="Pfam" id="PF07687">
    <property type="entry name" value="M20_dimer"/>
    <property type="match status" value="1"/>
</dbReference>
<keyword evidence="7" id="KW-1185">Reference proteome</keyword>
<dbReference type="EMBL" id="JACJKX010000014">
    <property type="protein sequence ID" value="MBM6929117.1"/>
    <property type="molecule type" value="Genomic_DNA"/>
</dbReference>
<dbReference type="RefSeq" id="WP_205050704.1">
    <property type="nucleotide sequence ID" value="NZ_JACJKX010000014.1"/>
</dbReference>